<evidence type="ECO:0000256" key="2">
    <source>
        <dbReference type="ARBA" id="ARBA00022617"/>
    </source>
</evidence>
<dbReference type="GO" id="GO:0019825">
    <property type="term" value="F:oxygen binding"/>
    <property type="evidence" value="ECO:0007669"/>
    <property type="project" value="InterPro"/>
</dbReference>
<keyword evidence="6" id="KW-1185">Reference proteome</keyword>
<dbReference type="SUPFAM" id="SSF46458">
    <property type="entry name" value="Globin-like"/>
    <property type="match status" value="1"/>
</dbReference>
<dbReference type="InterPro" id="IPR009050">
    <property type="entry name" value="Globin-like_sf"/>
</dbReference>
<dbReference type="AlphaFoldDB" id="A0A2S7ITY4"/>
<evidence type="ECO:0000256" key="4">
    <source>
        <dbReference type="ARBA" id="ARBA00023004"/>
    </source>
</evidence>
<dbReference type="Pfam" id="PF01152">
    <property type="entry name" value="Bac_globin"/>
    <property type="match status" value="1"/>
</dbReference>
<name>A0A2S7ITY4_9BACT</name>
<reference evidence="6" key="1">
    <citation type="submission" date="2018-02" db="EMBL/GenBank/DDBJ databases">
        <title>Genome sequencing of Solimonas sp. HR-BB.</title>
        <authorList>
            <person name="Lee Y."/>
            <person name="Jeon C.O."/>
        </authorList>
    </citation>
    <scope>NUCLEOTIDE SEQUENCE [LARGE SCALE GENOMIC DNA]</scope>
    <source>
        <strain evidence="6">HR-U</strain>
    </source>
</reference>
<keyword evidence="2" id="KW-0349">Heme</keyword>
<evidence type="ECO:0000313" key="5">
    <source>
        <dbReference type="EMBL" id="PQA61118.1"/>
    </source>
</evidence>
<sequence>MDSPTKKIFLDSPEAVRHLVDSFYEKVQQDSLLAPIFTEVAQVDWSKHMPKMYAFWENLLLGNNTYHGHPFRPHLIVNQKHTLTIEHFERWLQLFTQTLSENFEGPMAEQARERATQIALVWNSKLEYLNNDSYMER</sequence>
<dbReference type="EMBL" id="PTRA01000001">
    <property type="protein sequence ID" value="PQA61118.1"/>
    <property type="molecule type" value="Genomic_DNA"/>
</dbReference>
<keyword evidence="1" id="KW-0813">Transport</keyword>
<evidence type="ECO:0000256" key="1">
    <source>
        <dbReference type="ARBA" id="ARBA00022448"/>
    </source>
</evidence>
<dbReference type="InterPro" id="IPR012292">
    <property type="entry name" value="Globin/Proto"/>
</dbReference>
<dbReference type="GO" id="GO:0046872">
    <property type="term" value="F:metal ion binding"/>
    <property type="evidence" value="ECO:0007669"/>
    <property type="project" value="UniProtKB-KW"/>
</dbReference>
<dbReference type="InterPro" id="IPR001486">
    <property type="entry name" value="Hemoglobin_trunc"/>
</dbReference>
<keyword evidence="3" id="KW-0479">Metal-binding</keyword>
<accession>A0A2S7ITY4</accession>
<comment type="caution">
    <text evidence="5">The sequence shown here is derived from an EMBL/GenBank/DDBJ whole genome shotgun (WGS) entry which is preliminary data.</text>
</comment>
<dbReference type="GO" id="GO:0020037">
    <property type="term" value="F:heme binding"/>
    <property type="evidence" value="ECO:0007669"/>
    <property type="project" value="InterPro"/>
</dbReference>
<dbReference type="RefSeq" id="WP_094816730.1">
    <property type="nucleotide sequence ID" value="NZ_PTRA01000001.1"/>
</dbReference>
<dbReference type="Proteomes" id="UP000239590">
    <property type="component" value="Unassembled WGS sequence"/>
</dbReference>
<organism evidence="5 6">
    <name type="scientific">Siphonobacter curvatus</name>
    <dbReference type="NCBI Taxonomy" id="2094562"/>
    <lineage>
        <taxon>Bacteria</taxon>
        <taxon>Pseudomonadati</taxon>
        <taxon>Bacteroidota</taxon>
        <taxon>Cytophagia</taxon>
        <taxon>Cytophagales</taxon>
        <taxon>Cytophagaceae</taxon>
        <taxon>Siphonobacter</taxon>
    </lineage>
</organism>
<dbReference type="OrthoDB" id="25954at2"/>
<keyword evidence="4" id="KW-0408">Iron</keyword>
<protein>
    <submittedName>
        <fullName evidence="5">Sec-independent protein translocase TatC</fullName>
    </submittedName>
</protein>
<proteinExistence type="predicted"/>
<gene>
    <name evidence="5" type="ORF">C5O19_14860</name>
</gene>
<dbReference type="CDD" id="cd08916">
    <property type="entry name" value="TrHb3_P"/>
    <property type="match status" value="1"/>
</dbReference>
<dbReference type="Gene3D" id="1.10.490.10">
    <property type="entry name" value="Globins"/>
    <property type="match status" value="1"/>
</dbReference>
<evidence type="ECO:0000256" key="3">
    <source>
        <dbReference type="ARBA" id="ARBA00022723"/>
    </source>
</evidence>
<evidence type="ECO:0000313" key="6">
    <source>
        <dbReference type="Proteomes" id="UP000239590"/>
    </source>
</evidence>